<dbReference type="EMBL" id="KL596642">
    <property type="protein sequence ID" value="KER31760.1"/>
    <property type="molecule type" value="Genomic_DNA"/>
</dbReference>
<dbReference type="Proteomes" id="UP000054324">
    <property type="component" value="Unassembled WGS sequence"/>
</dbReference>
<accession>A0A075A7V9</accession>
<gene>
    <name evidence="1" type="ORF">T265_02120</name>
</gene>
<dbReference type="CTD" id="20316308"/>
<dbReference type="AlphaFoldDB" id="A0A075A7V9"/>
<protein>
    <submittedName>
        <fullName evidence="1">Uncharacterized protein</fullName>
    </submittedName>
</protein>
<reference evidence="1 2" key="1">
    <citation type="submission" date="2013-11" db="EMBL/GenBank/DDBJ databases">
        <title>Opisthorchis viverrini - life in the bile duct.</title>
        <authorList>
            <person name="Young N.D."/>
            <person name="Nagarajan N."/>
            <person name="Lin S.J."/>
            <person name="Korhonen P.K."/>
            <person name="Jex A.R."/>
            <person name="Hall R.S."/>
            <person name="Safavi-Hemami H."/>
            <person name="Kaewkong W."/>
            <person name="Bertrand D."/>
            <person name="Gao S."/>
            <person name="Seet Q."/>
            <person name="Wongkham S."/>
            <person name="Teh B.T."/>
            <person name="Wongkham C."/>
            <person name="Intapan P.M."/>
            <person name="Maleewong W."/>
            <person name="Yang X."/>
            <person name="Hu M."/>
            <person name="Wang Z."/>
            <person name="Hofmann A."/>
            <person name="Sternberg P.W."/>
            <person name="Tan P."/>
            <person name="Wang J."/>
            <person name="Gasser R.B."/>
        </authorList>
    </citation>
    <scope>NUCLEOTIDE SEQUENCE [LARGE SCALE GENOMIC DNA]</scope>
</reference>
<evidence type="ECO:0000313" key="1">
    <source>
        <dbReference type="EMBL" id="KER31760.1"/>
    </source>
</evidence>
<organism evidence="1 2">
    <name type="scientific">Opisthorchis viverrini</name>
    <name type="common">Southeast Asian liver fluke</name>
    <dbReference type="NCBI Taxonomy" id="6198"/>
    <lineage>
        <taxon>Eukaryota</taxon>
        <taxon>Metazoa</taxon>
        <taxon>Spiralia</taxon>
        <taxon>Lophotrochozoa</taxon>
        <taxon>Platyhelminthes</taxon>
        <taxon>Trematoda</taxon>
        <taxon>Digenea</taxon>
        <taxon>Opisthorchiida</taxon>
        <taxon>Opisthorchiata</taxon>
        <taxon>Opisthorchiidae</taxon>
        <taxon>Opisthorchis</taxon>
    </lineage>
</organism>
<dbReference type="GeneID" id="20316308"/>
<keyword evidence="2" id="KW-1185">Reference proteome</keyword>
<proteinExistence type="predicted"/>
<evidence type="ECO:0000313" key="2">
    <source>
        <dbReference type="Proteomes" id="UP000054324"/>
    </source>
</evidence>
<name>A0A075A7V9_OPIVI</name>
<dbReference type="RefSeq" id="XP_009164543.1">
    <property type="nucleotide sequence ID" value="XM_009166279.1"/>
</dbReference>
<sequence>MISVRSADTECKPTATSTTTMTTQYEDTKASYDQYFPYDFPETNSILEQLKLGLVLAEELYDTYVPKFLRLMRDLTPENRLALGHTKSYLKVFNVF</sequence>
<dbReference type="KEGG" id="ovi:T265_02120"/>